<dbReference type="EMBL" id="MN740360">
    <property type="protein sequence ID" value="QHU02499.1"/>
    <property type="molecule type" value="Genomic_DNA"/>
</dbReference>
<sequence>MWYIYNTLTSLTMCSDITRFDLDNFGNIRDEGFDYTLPGSVLDIVRIIAEQVGSPSYIKTPSFPKRHRKEKRIPYPTTPPVSKFINITSDYDKIKHDIKLLINKLTDNTYDSIVPKICDLVESISSSTADVEDVSGNNGVHSLDKEEPSQEFLQNMESIGGIMFELASSNAFYSVMYAKLYKELMTRFDIFESVLESKLMEYNGCFQNIEYISPEKDYDEFCNNNIKNDKRRALSKFTACLLNEDVIHDEFVFQILRDLHKQLFVNIDDAESSHICDEICENVKIITITSYYLLNKSSHWSELQDTISRVQNMNPKEHAGFTSKSKFRYCDIQDFIKKQNIKQ</sequence>
<evidence type="ECO:0000313" key="1">
    <source>
        <dbReference type="EMBL" id="QHU02499.1"/>
    </source>
</evidence>
<dbReference type="AlphaFoldDB" id="A0A6C0JA43"/>
<name>A0A6C0JA43_9ZZZZ</name>
<dbReference type="SUPFAM" id="SSF48371">
    <property type="entry name" value="ARM repeat"/>
    <property type="match status" value="1"/>
</dbReference>
<reference evidence="1" key="1">
    <citation type="journal article" date="2020" name="Nature">
        <title>Giant virus diversity and host interactions through global metagenomics.</title>
        <authorList>
            <person name="Schulz F."/>
            <person name="Roux S."/>
            <person name="Paez-Espino D."/>
            <person name="Jungbluth S."/>
            <person name="Walsh D.A."/>
            <person name="Denef V.J."/>
            <person name="McMahon K.D."/>
            <person name="Konstantinidis K.T."/>
            <person name="Eloe-Fadrosh E.A."/>
            <person name="Kyrpides N.C."/>
            <person name="Woyke T."/>
        </authorList>
    </citation>
    <scope>NUCLEOTIDE SEQUENCE</scope>
    <source>
        <strain evidence="1">GVMAG-M-3300025880-76</strain>
    </source>
</reference>
<organism evidence="1">
    <name type="scientific">viral metagenome</name>
    <dbReference type="NCBI Taxonomy" id="1070528"/>
    <lineage>
        <taxon>unclassified sequences</taxon>
        <taxon>metagenomes</taxon>
        <taxon>organismal metagenomes</taxon>
    </lineage>
</organism>
<protein>
    <recommendedName>
        <fullName evidence="2">MIF4G domain-containing protein</fullName>
    </recommendedName>
</protein>
<dbReference type="InterPro" id="IPR016024">
    <property type="entry name" value="ARM-type_fold"/>
</dbReference>
<accession>A0A6C0JA43</accession>
<proteinExistence type="predicted"/>
<evidence type="ECO:0008006" key="2">
    <source>
        <dbReference type="Google" id="ProtNLM"/>
    </source>
</evidence>
<dbReference type="Gene3D" id="1.25.40.180">
    <property type="match status" value="1"/>
</dbReference>